<reference evidence="3 4" key="1">
    <citation type="journal article" date="2018" name="Gigascience">
        <title>Genomes of trombidid mites reveal novel predicted allergens and laterally-transferred genes associated with secondary metabolism.</title>
        <authorList>
            <person name="Dong X."/>
            <person name="Chaisiri K."/>
            <person name="Xia D."/>
            <person name="Armstrong S.D."/>
            <person name="Fang Y."/>
            <person name="Donnelly M.J."/>
            <person name="Kadowaki T."/>
            <person name="McGarry J.W."/>
            <person name="Darby A.C."/>
            <person name="Makepeace B.L."/>
        </authorList>
    </citation>
    <scope>NUCLEOTIDE SEQUENCE [LARGE SCALE GENOMIC DNA]</scope>
    <source>
        <strain evidence="3">UoL-UT</strain>
    </source>
</reference>
<dbReference type="VEuPathDB" id="VectorBase:LDEU012480"/>
<sequence length="204" mass="23544">MLRALIIGRLISLKDELAIAEAKRRFDAYVNDNVDIPADLKMPVYRAVAMDGDDNTFDALLTLYRKSELQEEKNRLTAAMAAMEDPNKIQKVLEFAISDEVRSQDSAIVIIYVTLSKIGRELAWRFLQQNFEELHRRYEGCNLITRLIEYVTKNFASEDKAVEVEEFFRLHPVPSAARSLQQSLESIRLKAEWLKRDSEAVKSF</sequence>
<dbReference type="InterPro" id="IPR024571">
    <property type="entry name" value="ERAP1-like_C_dom"/>
</dbReference>
<dbReference type="OrthoDB" id="275509at2759"/>
<dbReference type="InterPro" id="IPR050344">
    <property type="entry name" value="Peptidase_M1_aminopeptidases"/>
</dbReference>
<evidence type="ECO:0000313" key="3">
    <source>
        <dbReference type="EMBL" id="RWS19561.1"/>
    </source>
</evidence>
<evidence type="ECO:0000256" key="1">
    <source>
        <dbReference type="ARBA" id="ARBA00010136"/>
    </source>
</evidence>
<proteinExistence type="inferred from homology"/>
<comment type="caution">
    <text evidence="3">The sequence shown here is derived from an EMBL/GenBank/DDBJ whole genome shotgun (WGS) entry which is preliminary data.</text>
</comment>
<keyword evidence="3" id="KW-0378">Hydrolase</keyword>
<organism evidence="3 4">
    <name type="scientific">Leptotrombidium deliense</name>
    <dbReference type="NCBI Taxonomy" id="299467"/>
    <lineage>
        <taxon>Eukaryota</taxon>
        <taxon>Metazoa</taxon>
        <taxon>Ecdysozoa</taxon>
        <taxon>Arthropoda</taxon>
        <taxon>Chelicerata</taxon>
        <taxon>Arachnida</taxon>
        <taxon>Acari</taxon>
        <taxon>Acariformes</taxon>
        <taxon>Trombidiformes</taxon>
        <taxon>Prostigmata</taxon>
        <taxon>Anystina</taxon>
        <taxon>Parasitengona</taxon>
        <taxon>Trombiculoidea</taxon>
        <taxon>Trombiculidae</taxon>
        <taxon>Leptotrombidium</taxon>
    </lineage>
</organism>
<dbReference type="GO" id="GO:0043171">
    <property type="term" value="P:peptide catabolic process"/>
    <property type="evidence" value="ECO:0007669"/>
    <property type="project" value="TreeGrafter"/>
</dbReference>
<evidence type="ECO:0000259" key="2">
    <source>
        <dbReference type="Pfam" id="PF11838"/>
    </source>
</evidence>
<dbReference type="AlphaFoldDB" id="A0A443RW14"/>
<gene>
    <name evidence="3" type="ORF">B4U80_00688</name>
</gene>
<dbReference type="GO" id="GO:0016020">
    <property type="term" value="C:membrane"/>
    <property type="evidence" value="ECO:0007669"/>
    <property type="project" value="TreeGrafter"/>
</dbReference>
<dbReference type="PANTHER" id="PTHR11533">
    <property type="entry name" value="PROTEASE M1 ZINC METALLOPROTEASE"/>
    <property type="match status" value="1"/>
</dbReference>
<dbReference type="GO" id="GO:0005615">
    <property type="term" value="C:extracellular space"/>
    <property type="evidence" value="ECO:0007669"/>
    <property type="project" value="TreeGrafter"/>
</dbReference>
<dbReference type="PANTHER" id="PTHR11533:SF174">
    <property type="entry name" value="PUROMYCIN-SENSITIVE AMINOPEPTIDASE-RELATED"/>
    <property type="match status" value="1"/>
</dbReference>
<dbReference type="GO" id="GO:0008270">
    <property type="term" value="F:zinc ion binding"/>
    <property type="evidence" value="ECO:0007669"/>
    <property type="project" value="TreeGrafter"/>
</dbReference>
<dbReference type="Proteomes" id="UP000288716">
    <property type="component" value="Unassembled WGS sequence"/>
</dbReference>
<protein>
    <submittedName>
        <fullName evidence="3">Puromycin-sensitive aminopeptidase-like protein</fullName>
    </submittedName>
</protein>
<keyword evidence="3" id="KW-0031">Aminopeptidase</keyword>
<dbReference type="Pfam" id="PF11838">
    <property type="entry name" value="ERAP1_C"/>
    <property type="match status" value="1"/>
</dbReference>
<keyword evidence="3" id="KW-0645">Protease</keyword>
<dbReference type="EMBL" id="NCKV01024968">
    <property type="protein sequence ID" value="RWS19561.1"/>
    <property type="molecule type" value="Genomic_DNA"/>
</dbReference>
<dbReference type="GO" id="GO:0070006">
    <property type="term" value="F:metalloaminopeptidase activity"/>
    <property type="evidence" value="ECO:0007669"/>
    <property type="project" value="TreeGrafter"/>
</dbReference>
<dbReference type="GO" id="GO:0042277">
    <property type="term" value="F:peptide binding"/>
    <property type="evidence" value="ECO:0007669"/>
    <property type="project" value="TreeGrafter"/>
</dbReference>
<name>A0A443RW14_9ACAR</name>
<feature type="domain" description="ERAP1-like C-terminal" evidence="2">
    <location>
        <begin position="1"/>
        <end position="188"/>
    </location>
</feature>
<dbReference type="STRING" id="299467.A0A443RW14"/>
<dbReference type="Gene3D" id="1.25.50.20">
    <property type="match status" value="1"/>
</dbReference>
<accession>A0A443RW14</accession>
<comment type="similarity">
    <text evidence="1">Belongs to the peptidase M1 family.</text>
</comment>
<dbReference type="GO" id="GO:0005737">
    <property type="term" value="C:cytoplasm"/>
    <property type="evidence" value="ECO:0007669"/>
    <property type="project" value="TreeGrafter"/>
</dbReference>
<keyword evidence="4" id="KW-1185">Reference proteome</keyword>
<dbReference type="GO" id="GO:0006508">
    <property type="term" value="P:proteolysis"/>
    <property type="evidence" value="ECO:0007669"/>
    <property type="project" value="TreeGrafter"/>
</dbReference>
<evidence type="ECO:0000313" key="4">
    <source>
        <dbReference type="Proteomes" id="UP000288716"/>
    </source>
</evidence>